<dbReference type="Pfam" id="PF10036">
    <property type="entry name" value="RLL"/>
    <property type="match status" value="1"/>
</dbReference>
<organism evidence="1">
    <name type="scientific">Ostreococcus tauri</name>
    <name type="common">Marine green alga</name>
    <dbReference type="NCBI Taxonomy" id="70448"/>
    <lineage>
        <taxon>Eukaryota</taxon>
        <taxon>Viridiplantae</taxon>
        <taxon>Chlorophyta</taxon>
        <taxon>Mamiellophyceae</taxon>
        <taxon>Mamiellales</taxon>
        <taxon>Bathycoccaceae</taxon>
        <taxon>Ostreococcus</taxon>
    </lineage>
</organism>
<dbReference type="Proteomes" id="UP000195557">
    <property type="component" value="Unassembled WGS sequence"/>
</dbReference>
<dbReference type="EMBL" id="KZ155825">
    <property type="protein sequence ID" value="OUS44229.1"/>
    <property type="molecule type" value="Genomic_DNA"/>
</dbReference>
<name>A0A1Y5I3Z7_OSTTA</name>
<evidence type="ECO:0000313" key="1">
    <source>
        <dbReference type="EMBL" id="OUS44229.1"/>
    </source>
</evidence>
<reference evidence="1" key="1">
    <citation type="submission" date="2017-04" db="EMBL/GenBank/DDBJ databases">
        <title>Population genomics of picophytoplankton unveils novel chromosome hypervariability.</title>
        <authorList>
            <consortium name="DOE Joint Genome Institute"/>
            <person name="Blanc-Mathieu R."/>
            <person name="Krasovec M."/>
            <person name="Hebrard M."/>
            <person name="Yau S."/>
            <person name="Desgranges E."/>
            <person name="Martin J."/>
            <person name="Schackwitz W."/>
            <person name="Kuo A."/>
            <person name="Salin G."/>
            <person name="Donnadieu C."/>
            <person name="Desdevises Y."/>
            <person name="Sanchez-Ferandin S."/>
            <person name="Moreau H."/>
            <person name="Rivals E."/>
            <person name="Grigoriev I.V."/>
            <person name="Grimsley N."/>
            <person name="Eyre-Walker A."/>
            <person name="Piganeau G."/>
        </authorList>
    </citation>
    <scope>NUCLEOTIDE SEQUENCE [LARGE SCALE GENOMIC DNA]</scope>
    <source>
        <strain evidence="1">RCC 1115</strain>
    </source>
</reference>
<protein>
    <submittedName>
        <fullName evidence="1">Carnitine deficiency associated protein</fullName>
    </submittedName>
</protein>
<accession>A0A1Y5I3Z7</accession>
<dbReference type="PANTHER" id="PTHR15924">
    <property type="entry name" value="CLE"/>
    <property type="match status" value="1"/>
</dbReference>
<gene>
    <name evidence="1" type="ORF">BE221DRAFT_206896</name>
</gene>
<dbReference type="AlphaFoldDB" id="A0A1Y5I3Z7"/>
<dbReference type="InterPro" id="IPR019265">
    <property type="entry name" value="RTRAF"/>
</dbReference>
<proteinExistence type="predicted"/>
<sequence length="272" mass="28983">MPSTPRVFLDAETRQRLHDVLKTPDSARASAKPDAALLLTEFLEDTVIRCLTPENRRFLREAKVGRASIASALDEYGLSIDPPVQGLGSATYDAIADELLSRAVALTALDAREAASGDLSGPIDAIERSSKRLRLNDRMTSSEVANAIASGSGRAALERLATALGVEASSGGDVVDACVTLERCVAAHERFIAGFESASGLEAARNPPRLEDVPSGIGLDGDAEVERAVAVARLLHVNDLRRLQSDVDAFLVSMQEYTADPKTDSRMGRVGR</sequence>